<organism evidence="1 2">
    <name type="scientific">Rhododendron molle</name>
    <name type="common">Chinese azalea</name>
    <name type="synonym">Azalea mollis</name>
    <dbReference type="NCBI Taxonomy" id="49168"/>
    <lineage>
        <taxon>Eukaryota</taxon>
        <taxon>Viridiplantae</taxon>
        <taxon>Streptophyta</taxon>
        <taxon>Embryophyta</taxon>
        <taxon>Tracheophyta</taxon>
        <taxon>Spermatophyta</taxon>
        <taxon>Magnoliopsida</taxon>
        <taxon>eudicotyledons</taxon>
        <taxon>Gunneridae</taxon>
        <taxon>Pentapetalae</taxon>
        <taxon>asterids</taxon>
        <taxon>Ericales</taxon>
        <taxon>Ericaceae</taxon>
        <taxon>Ericoideae</taxon>
        <taxon>Rhodoreae</taxon>
        <taxon>Rhododendron</taxon>
    </lineage>
</organism>
<proteinExistence type="predicted"/>
<gene>
    <name evidence="1" type="ORF">RHMOL_Rhmol12G0104500</name>
</gene>
<evidence type="ECO:0000313" key="2">
    <source>
        <dbReference type="Proteomes" id="UP001062846"/>
    </source>
</evidence>
<keyword evidence="2" id="KW-1185">Reference proteome</keyword>
<dbReference type="Proteomes" id="UP001062846">
    <property type="component" value="Chromosome 12"/>
</dbReference>
<reference evidence="1" key="1">
    <citation type="submission" date="2022-02" db="EMBL/GenBank/DDBJ databases">
        <title>Plant Genome Project.</title>
        <authorList>
            <person name="Zhang R.-G."/>
        </authorList>
    </citation>
    <scope>NUCLEOTIDE SEQUENCE</scope>
    <source>
        <strain evidence="1">AT1</strain>
    </source>
</reference>
<name>A0ACC0LHP7_RHOML</name>
<protein>
    <submittedName>
        <fullName evidence="1">Uncharacterized protein</fullName>
    </submittedName>
</protein>
<accession>A0ACC0LHP7</accession>
<evidence type="ECO:0000313" key="1">
    <source>
        <dbReference type="EMBL" id="KAI8527829.1"/>
    </source>
</evidence>
<sequence length="88" mass="9956">MLCGSCMAVQISSVVGSIFYTSFCFSPAADKLLLFKQPAAAVLLSVNAYNCYMHIRNWKFKLGSPAFVMLVLFMLFEHNRHHCQSFIL</sequence>
<comment type="caution">
    <text evidence="1">The sequence shown here is derived from an EMBL/GenBank/DDBJ whole genome shotgun (WGS) entry which is preliminary data.</text>
</comment>
<dbReference type="EMBL" id="CM046399">
    <property type="protein sequence ID" value="KAI8527829.1"/>
    <property type="molecule type" value="Genomic_DNA"/>
</dbReference>